<dbReference type="GO" id="GO:0004222">
    <property type="term" value="F:metalloendopeptidase activity"/>
    <property type="evidence" value="ECO:0007669"/>
    <property type="project" value="InterPro"/>
</dbReference>
<accession>A0A9X1D8J1</accession>
<keyword evidence="4 9" id="KW-0378">Hydrolase</keyword>
<evidence type="ECO:0000313" key="10">
    <source>
        <dbReference type="Proteomes" id="UP001138757"/>
    </source>
</evidence>
<evidence type="ECO:0000256" key="3">
    <source>
        <dbReference type="ARBA" id="ARBA00022723"/>
    </source>
</evidence>
<evidence type="ECO:0000256" key="1">
    <source>
        <dbReference type="ARBA" id="ARBA00001947"/>
    </source>
</evidence>
<evidence type="ECO:0000256" key="7">
    <source>
        <dbReference type="SAM" id="SignalP"/>
    </source>
</evidence>
<reference evidence="9" key="1">
    <citation type="submission" date="2021-05" db="EMBL/GenBank/DDBJ databases">
        <title>Genome of Sphingobium sp. strain.</title>
        <authorList>
            <person name="Fan R."/>
        </authorList>
    </citation>
    <scope>NUCLEOTIDE SEQUENCE</scope>
    <source>
        <strain evidence="9">H33</strain>
    </source>
</reference>
<keyword evidence="3" id="KW-0479">Metal-binding</keyword>
<keyword evidence="5" id="KW-0862">Zinc</keyword>
<dbReference type="PANTHER" id="PTHR22726:SF1">
    <property type="entry name" value="METALLOENDOPEPTIDASE OMA1, MITOCHONDRIAL"/>
    <property type="match status" value="1"/>
</dbReference>
<evidence type="ECO:0000259" key="8">
    <source>
        <dbReference type="Pfam" id="PF01435"/>
    </source>
</evidence>
<dbReference type="EC" id="3.4.24.-" evidence="9"/>
<evidence type="ECO:0000256" key="4">
    <source>
        <dbReference type="ARBA" id="ARBA00022801"/>
    </source>
</evidence>
<keyword evidence="2" id="KW-0645">Protease</keyword>
<dbReference type="EMBL" id="JAHGAW010000001">
    <property type="protein sequence ID" value="MBT2185599.1"/>
    <property type="molecule type" value="Genomic_DNA"/>
</dbReference>
<dbReference type="InterPro" id="IPR051156">
    <property type="entry name" value="Mito/Outer_Membr_Metalloprot"/>
</dbReference>
<keyword evidence="10" id="KW-1185">Reference proteome</keyword>
<evidence type="ECO:0000256" key="5">
    <source>
        <dbReference type="ARBA" id="ARBA00022833"/>
    </source>
</evidence>
<feature type="chain" id="PRO_5040833795" evidence="7">
    <location>
        <begin position="27"/>
        <end position="490"/>
    </location>
</feature>
<dbReference type="Gene3D" id="3.30.2010.10">
    <property type="entry name" value="Metalloproteases ('zincins'), catalytic domain"/>
    <property type="match status" value="1"/>
</dbReference>
<dbReference type="GO" id="GO:0016020">
    <property type="term" value="C:membrane"/>
    <property type="evidence" value="ECO:0007669"/>
    <property type="project" value="TreeGrafter"/>
</dbReference>
<feature type="domain" description="Peptidase M48" evidence="8">
    <location>
        <begin position="62"/>
        <end position="253"/>
    </location>
</feature>
<dbReference type="Pfam" id="PF01435">
    <property type="entry name" value="Peptidase_M48"/>
    <property type="match status" value="1"/>
</dbReference>
<comment type="cofactor">
    <cofactor evidence="1">
        <name>Zn(2+)</name>
        <dbReference type="ChEBI" id="CHEBI:29105"/>
    </cofactor>
</comment>
<dbReference type="GO" id="GO:0046872">
    <property type="term" value="F:metal ion binding"/>
    <property type="evidence" value="ECO:0007669"/>
    <property type="project" value="UniProtKB-KW"/>
</dbReference>
<dbReference type="RefSeq" id="WP_214621341.1">
    <property type="nucleotide sequence ID" value="NZ_JAHGAW010000001.1"/>
</dbReference>
<dbReference type="InterPro" id="IPR001915">
    <property type="entry name" value="Peptidase_M48"/>
</dbReference>
<name>A0A9X1D8J1_9SPHN</name>
<gene>
    <name evidence="9" type="ORF">KK488_01410</name>
</gene>
<sequence>MTGKYRKLWLASALVTVCVTTSVGDAQVSTATSMSQSERAEGAKAHPELLKEFGGLYNGPQAAYVTSVGRRIAVQSSLSSQQNDFTISLLNSSVNNAFAIPGGYVYVTRQLMALMNDEAELAGVLGHEIGHVAAQHSKKRQSASQRNSILGTLGQVLVGVVAGDSGFGQLLQKGIGTGTQLLTLKFSRTQEYEADDLGIRYLAKAGYDPKALSSMLASLAAQTELDARTRGSNNAVPEWASTHPDPASRVRRALTNAQATGSKSNYRNAATFVGNLDGLLYDDDPKEGVIRGREFLHPLFKLKFTAPTGFTMQNGTTAVSIAGQSGQAQFSGGSLNGSLDDYVQDVFVQLAGQDRRPSVSIQRNMINGLPAAYGSGRMSNSQGAQLDVTVVAYQFGPSSAYHFLVVTPAGQGLGGLSPMINSMARMSDSEAAGIKPRRVRLVTVRPGDTARSLASRMAYSDYQLDRFLVLNGLGPNAPLKVGGRVKIVSY</sequence>
<proteinExistence type="predicted"/>
<evidence type="ECO:0000256" key="6">
    <source>
        <dbReference type="ARBA" id="ARBA00023049"/>
    </source>
</evidence>
<evidence type="ECO:0000313" key="9">
    <source>
        <dbReference type="EMBL" id="MBT2185599.1"/>
    </source>
</evidence>
<keyword evidence="7" id="KW-0732">Signal</keyword>
<dbReference type="PANTHER" id="PTHR22726">
    <property type="entry name" value="METALLOENDOPEPTIDASE OMA1"/>
    <property type="match status" value="1"/>
</dbReference>
<protein>
    <submittedName>
        <fullName evidence="9">M48 family metalloprotease</fullName>
        <ecNumber evidence="9">3.4.24.-</ecNumber>
    </submittedName>
</protein>
<evidence type="ECO:0000256" key="2">
    <source>
        <dbReference type="ARBA" id="ARBA00022670"/>
    </source>
</evidence>
<dbReference type="AlphaFoldDB" id="A0A9X1D8J1"/>
<organism evidence="9 10">
    <name type="scientific">Sphingobium nicotianae</name>
    <dbReference type="NCBI Taxonomy" id="2782607"/>
    <lineage>
        <taxon>Bacteria</taxon>
        <taxon>Pseudomonadati</taxon>
        <taxon>Pseudomonadota</taxon>
        <taxon>Alphaproteobacteria</taxon>
        <taxon>Sphingomonadales</taxon>
        <taxon>Sphingomonadaceae</taxon>
        <taxon>Sphingobium</taxon>
    </lineage>
</organism>
<dbReference type="GO" id="GO:0051603">
    <property type="term" value="P:proteolysis involved in protein catabolic process"/>
    <property type="evidence" value="ECO:0007669"/>
    <property type="project" value="TreeGrafter"/>
</dbReference>
<comment type="caution">
    <text evidence="9">The sequence shown here is derived from an EMBL/GenBank/DDBJ whole genome shotgun (WGS) entry which is preliminary data.</text>
</comment>
<keyword evidence="6 9" id="KW-0482">Metalloprotease</keyword>
<dbReference type="Proteomes" id="UP001138757">
    <property type="component" value="Unassembled WGS sequence"/>
</dbReference>
<feature type="signal peptide" evidence="7">
    <location>
        <begin position="1"/>
        <end position="26"/>
    </location>
</feature>